<comment type="catalytic activity">
    <reaction evidence="9">
        <text>orotidine 5'-phosphate + H(+) = UMP + CO2</text>
        <dbReference type="Rhea" id="RHEA:11596"/>
        <dbReference type="ChEBI" id="CHEBI:15378"/>
        <dbReference type="ChEBI" id="CHEBI:16526"/>
        <dbReference type="ChEBI" id="CHEBI:57538"/>
        <dbReference type="ChEBI" id="CHEBI:57865"/>
        <dbReference type="EC" id="4.1.1.23"/>
    </reaction>
</comment>
<dbReference type="PANTHER" id="PTHR43375">
    <property type="entry name" value="OROTIDINE 5'-PHOSPHATE DECARBOXYLASE"/>
    <property type="match status" value="1"/>
</dbReference>
<dbReference type="UniPathway" id="UPA00070">
    <property type="reaction ID" value="UER00120"/>
</dbReference>
<dbReference type="GO" id="GO:0004590">
    <property type="term" value="F:orotidine-5'-phosphate decarboxylase activity"/>
    <property type="evidence" value="ECO:0007669"/>
    <property type="project" value="UniProtKB-EC"/>
</dbReference>
<dbReference type="InterPro" id="IPR013785">
    <property type="entry name" value="Aldolase_TIM"/>
</dbReference>
<dbReference type="Gene3D" id="3.20.20.70">
    <property type="entry name" value="Aldolase class I"/>
    <property type="match status" value="1"/>
</dbReference>
<evidence type="ECO:0000256" key="3">
    <source>
        <dbReference type="ARBA" id="ARBA00012321"/>
    </source>
</evidence>
<evidence type="ECO:0000259" key="10">
    <source>
        <dbReference type="SMART" id="SM00934"/>
    </source>
</evidence>
<evidence type="ECO:0000256" key="5">
    <source>
        <dbReference type="ARBA" id="ARBA00022793"/>
    </source>
</evidence>
<keyword evidence="7" id="KW-0456">Lyase</keyword>
<dbReference type="CDD" id="cd04725">
    <property type="entry name" value="OMP_decarboxylase_like"/>
    <property type="match status" value="1"/>
</dbReference>
<keyword evidence="6" id="KW-0665">Pyrimidine biosynthesis</keyword>
<dbReference type="EC" id="4.1.1.23" evidence="3"/>
<dbReference type="GO" id="GO:0044205">
    <property type="term" value="P:'de novo' UMP biosynthetic process"/>
    <property type="evidence" value="ECO:0007669"/>
    <property type="project" value="UniProtKB-UniPathway"/>
</dbReference>
<evidence type="ECO:0000256" key="9">
    <source>
        <dbReference type="ARBA" id="ARBA00049157"/>
    </source>
</evidence>
<evidence type="ECO:0000256" key="4">
    <source>
        <dbReference type="ARBA" id="ARBA00021923"/>
    </source>
</evidence>
<reference evidence="11" key="1">
    <citation type="submission" date="2018-05" db="EMBL/GenBank/DDBJ databases">
        <authorList>
            <person name="Lanie J.A."/>
            <person name="Ng W.-L."/>
            <person name="Kazmierczak K.M."/>
            <person name="Andrzejewski T.M."/>
            <person name="Davidsen T.M."/>
            <person name="Wayne K.J."/>
            <person name="Tettelin H."/>
            <person name="Glass J.I."/>
            <person name="Rusch D."/>
            <person name="Podicherti R."/>
            <person name="Tsui H.-C.T."/>
            <person name="Winkler M.E."/>
        </authorList>
    </citation>
    <scope>NUCLEOTIDE SEQUENCE</scope>
</reference>
<dbReference type="GO" id="GO:0006207">
    <property type="term" value="P:'de novo' pyrimidine nucleobase biosynthetic process"/>
    <property type="evidence" value="ECO:0007669"/>
    <property type="project" value="InterPro"/>
</dbReference>
<keyword evidence="5" id="KW-0210">Decarboxylase</keyword>
<evidence type="ECO:0000256" key="7">
    <source>
        <dbReference type="ARBA" id="ARBA00023239"/>
    </source>
</evidence>
<proteinExistence type="inferred from homology"/>
<organism evidence="11">
    <name type="scientific">marine metagenome</name>
    <dbReference type="NCBI Taxonomy" id="408172"/>
    <lineage>
        <taxon>unclassified sequences</taxon>
        <taxon>metagenomes</taxon>
        <taxon>ecological metagenomes</taxon>
    </lineage>
</organism>
<dbReference type="PANTHER" id="PTHR43375:SF1">
    <property type="entry name" value="OROTIDINE 5'-PHOSPHATE DECARBOXYLASE"/>
    <property type="match status" value="1"/>
</dbReference>
<gene>
    <name evidence="11" type="ORF">METZ01_LOCUS451015</name>
</gene>
<dbReference type="SUPFAM" id="SSF51366">
    <property type="entry name" value="Ribulose-phoshate binding barrel"/>
    <property type="match status" value="1"/>
</dbReference>
<feature type="non-terminal residue" evidence="11">
    <location>
        <position position="218"/>
    </location>
</feature>
<sequence>MDLKLKFKQKLTNIIKKNNSVLSIGLDPDKNKMPIDNIFEFNKRIIDSTFDLVCAYKPNFAFYEKEGLQGMQALYKTIDYIKSVDSDIVIIADAKRGDIGNTSEAYAYSIFKTMDCDAATINVYGGEDSVAPFVEYKSKGVFVWCRASNPSSDELQKVILAESNIYLYEYLGILISKWNDKNNNIGLVAGATNIEDIKKIKKICPEIPFLVPGIGSQG</sequence>
<evidence type="ECO:0000256" key="2">
    <source>
        <dbReference type="ARBA" id="ARBA00008847"/>
    </source>
</evidence>
<dbReference type="AlphaFoldDB" id="A0A382ZRR8"/>
<accession>A0A382ZRR8</accession>
<protein>
    <recommendedName>
        <fullName evidence="4">Orotidine 5'-phosphate decarboxylase</fullName>
        <ecNumber evidence="3">4.1.1.23</ecNumber>
    </recommendedName>
    <alternativeName>
        <fullName evidence="8">OMP decarboxylase</fullName>
    </alternativeName>
</protein>
<dbReference type="Pfam" id="PF00215">
    <property type="entry name" value="OMPdecase"/>
    <property type="match status" value="1"/>
</dbReference>
<dbReference type="NCBIfam" id="TIGR02127">
    <property type="entry name" value="pyrF_sub2"/>
    <property type="match status" value="1"/>
</dbReference>
<dbReference type="InterPro" id="IPR001754">
    <property type="entry name" value="OMPdeCOase_dom"/>
</dbReference>
<evidence type="ECO:0000256" key="6">
    <source>
        <dbReference type="ARBA" id="ARBA00022975"/>
    </source>
</evidence>
<evidence type="ECO:0000256" key="8">
    <source>
        <dbReference type="ARBA" id="ARBA00033428"/>
    </source>
</evidence>
<dbReference type="InterPro" id="IPR011060">
    <property type="entry name" value="RibuloseP-bd_barrel"/>
</dbReference>
<comment type="similarity">
    <text evidence="2">Belongs to the OMP decarboxylase family. Type 2 subfamily.</text>
</comment>
<feature type="domain" description="Orotidine 5'-phosphate decarboxylase" evidence="10">
    <location>
        <begin position="21"/>
        <end position="218"/>
    </location>
</feature>
<evidence type="ECO:0000256" key="1">
    <source>
        <dbReference type="ARBA" id="ARBA00004861"/>
    </source>
</evidence>
<dbReference type="SMART" id="SM00934">
    <property type="entry name" value="OMPdecase"/>
    <property type="match status" value="1"/>
</dbReference>
<dbReference type="InterPro" id="IPR011995">
    <property type="entry name" value="OMPdecase_type-2"/>
</dbReference>
<dbReference type="EMBL" id="UINC01186103">
    <property type="protein sequence ID" value="SVD98161.1"/>
    <property type="molecule type" value="Genomic_DNA"/>
</dbReference>
<name>A0A382ZRR8_9ZZZZ</name>
<evidence type="ECO:0000313" key="11">
    <source>
        <dbReference type="EMBL" id="SVD98161.1"/>
    </source>
</evidence>
<comment type="pathway">
    <text evidence="1">Pyrimidine metabolism; UMP biosynthesis via de novo pathway; UMP from orotate: step 2/2.</text>
</comment>